<dbReference type="PROSITE" id="PS51725">
    <property type="entry name" value="ABM"/>
    <property type="match status" value="1"/>
</dbReference>
<dbReference type="PANTHER" id="PTHR40624:SF1">
    <property type="entry name" value="BIOSYNTHESIS MONOOXYGENASE, PUTATIVE (AFU_ORTHOLOGUE AFUA_1G12025)-RELATED"/>
    <property type="match status" value="1"/>
</dbReference>
<proteinExistence type="predicted"/>
<name>A0A6G1FXL9_9PEZI</name>
<reference evidence="2 4" key="1">
    <citation type="submission" date="2020-01" db="EMBL/GenBank/DDBJ databases">
        <authorList>
            <consortium name="DOE Joint Genome Institute"/>
            <person name="Haridas S."/>
            <person name="Albert R."/>
            <person name="Binder M."/>
            <person name="Bloem J."/>
            <person name="Labutti K."/>
            <person name="Salamov A."/>
            <person name="Andreopoulos B."/>
            <person name="Baker S.E."/>
            <person name="Barry K."/>
            <person name="Bills G."/>
            <person name="Bluhm B.H."/>
            <person name="Cannon C."/>
            <person name="Castanera R."/>
            <person name="Culley D.E."/>
            <person name="Daum C."/>
            <person name="Ezra D."/>
            <person name="Gonzalez J.B."/>
            <person name="Henrissat B."/>
            <person name="Kuo A."/>
            <person name="Liang C."/>
            <person name="Lipzen A."/>
            <person name="Lutzoni F."/>
            <person name="Magnuson J."/>
            <person name="Mondo S."/>
            <person name="Nolan M."/>
            <person name="Ohm R."/>
            <person name="Pangilinan J."/>
            <person name="Park H.-J."/>
            <person name="Ramirez L."/>
            <person name="Alfaro M."/>
            <person name="Sun H."/>
            <person name="Tritt A."/>
            <person name="Yoshinaga Y."/>
            <person name="Zwiers L.-H."/>
            <person name="Turgeon B.G."/>
            <person name="Goodwin S.B."/>
            <person name="Spatafora J.W."/>
            <person name="Crous P.W."/>
            <person name="Grigoriev I.V."/>
        </authorList>
    </citation>
    <scope>NUCLEOTIDE SEQUENCE</scope>
    <source>
        <strain evidence="2 4">CBS 781.70</strain>
    </source>
</reference>
<dbReference type="InterPro" id="IPR007138">
    <property type="entry name" value="ABM_dom"/>
</dbReference>
<accession>A0A6G1FXL9</accession>
<dbReference type="RefSeq" id="XP_033532164.1">
    <property type="nucleotide sequence ID" value="XM_033679852.1"/>
</dbReference>
<dbReference type="SUPFAM" id="SSF54909">
    <property type="entry name" value="Dimeric alpha+beta barrel"/>
    <property type="match status" value="1"/>
</dbReference>
<evidence type="ECO:0000313" key="4">
    <source>
        <dbReference type="RefSeq" id="XP_033532164.1"/>
    </source>
</evidence>
<dbReference type="OrthoDB" id="4520428at2759"/>
<dbReference type="PANTHER" id="PTHR40624">
    <property type="entry name" value="BIOSYNTHESIS MONOOXYGENASE, PUTATIVE (AFU_ORTHOLOGUE AFUA_1G12025)-RELATED"/>
    <property type="match status" value="1"/>
</dbReference>
<keyword evidence="3" id="KW-1185">Reference proteome</keyword>
<reference evidence="4" key="2">
    <citation type="submission" date="2020-04" db="EMBL/GenBank/DDBJ databases">
        <authorList>
            <consortium name="NCBI Genome Project"/>
        </authorList>
    </citation>
    <scope>NUCLEOTIDE SEQUENCE</scope>
    <source>
        <strain evidence="4">CBS 781.70</strain>
    </source>
</reference>
<dbReference type="InterPro" id="IPR011008">
    <property type="entry name" value="Dimeric_a/b-barrel"/>
</dbReference>
<organism evidence="2">
    <name type="scientific">Eremomyces bilateralis CBS 781.70</name>
    <dbReference type="NCBI Taxonomy" id="1392243"/>
    <lineage>
        <taxon>Eukaryota</taxon>
        <taxon>Fungi</taxon>
        <taxon>Dikarya</taxon>
        <taxon>Ascomycota</taxon>
        <taxon>Pezizomycotina</taxon>
        <taxon>Dothideomycetes</taxon>
        <taxon>Dothideomycetes incertae sedis</taxon>
        <taxon>Eremomycetales</taxon>
        <taxon>Eremomycetaceae</taxon>
        <taxon>Eremomyces</taxon>
    </lineage>
</organism>
<evidence type="ECO:0000313" key="2">
    <source>
        <dbReference type="EMBL" id="KAF1810533.1"/>
    </source>
</evidence>
<dbReference type="Pfam" id="PF03992">
    <property type="entry name" value="ABM"/>
    <property type="match status" value="1"/>
</dbReference>
<gene>
    <name evidence="2 4" type="ORF">P152DRAFT_460234</name>
</gene>
<evidence type="ECO:0000259" key="1">
    <source>
        <dbReference type="PROSITE" id="PS51725"/>
    </source>
</evidence>
<dbReference type="Proteomes" id="UP000504638">
    <property type="component" value="Unplaced"/>
</dbReference>
<dbReference type="AlphaFoldDB" id="A0A6G1FXL9"/>
<dbReference type="EMBL" id="ML975165">
    <property type="protein sequence ID" value="KAF1810533.1"/>
    <property type="molecule type" value="Genomic_DNA"/>
</dbReference>
<evidence type="ECO:0000313" key="3">
    <source>
        <dbReference type="Proteomes" id="UP000504638"/>
    </source>
</evidence>
<dbReference type="GeneID" id="54420422"/>
<sequence>MAVWSQYVVVVFETRSTEYRDAVIDLLAKIVSNTKATEPGALKYCVAVPRDPSDDRKIYCIEEYASQAANDIHMASAPVQALFKYLSETPTALAGAPTVMTMSPLAAFTRPEIASYNDPAISFIELGSGKDVDMIAVAAQQVAIESRGDPRLLCTAALRDINKPVVRLFRVGRKGDGSEESDGSNVPLRAVSGYLWKDTAQEQQLW</sequence>
<dbReference type="Gene3D" id="3.30.70.100">
    <property type="match status" value="1"/>
</dbReference>
<reference evidence="4" key="3">
    <citation type="submission" date="2025-04" db="UniProtKB">
        <authorList>
            <consortium name="RefSeq"/>
        </authorList>
    </citation>
    <scope>IDENTIFICATION</scope>
    <source>
        <strain evidence="4">CBS 781.70</strain>
    </source>
</reference>
<protein>
    <recommendedName>
        <fullName evidence="1">ABM domain-containing protein</fullName>
    </recommendedName>
</protein>
<feature type="domain" description="ABM" evidence="1">
    <location>
        <begin position="7"/>
        <end position="100"/>
    </location>
</feature>